<protein>
    <submittedName>
        <fullName evidence="1">CRI4</fullName>
    </submittedName>
</protein>
<name>A0A0A9E5Q9_ARUDO</name>
<accession>A0A0A9E5Q9</accession>
<reference evidence="1" key="1">
    <citation type="submission" date="2014-09" db="EMBL/GenBank/DDBJ databases">
        <authorList>
            <person name="Magalhaes I.L.F."/>
            <person name="Oliveira U."/>
            <person name="Santos F.R."/>
            <person name="Vidigal T.H.D.A."/>
            <person name="Brescovit A.D."/>
            <person name="Santos A.J."/>
        </authorList>
    </citation>
    <scope>NUCLEOTIDE SEQUENCE</scope>
    <source>
        <tissue evidence="1">Shoot tissue taken approximately 20 cm above the soil surface</tissue>
    </source>
</reference>
<dbReference type="EMBL" id="GBRH01201811">
    <property type="protein sequence ID" value="JAD96084.1"/>
    <property type="molecule type" value="Transcribed_RNA"/>
</dbReference>
<reference evidence="1" key="2">
    <citation type="journal article" date="2015" name="Data Brief">
        <title>Shoot transcriptome of the giant reed, Arundo donax.</title>
        <authorList>
            <person name="Barrero R.A."/>
            <person name="Guerrero F.D."/>
            <person name="Moolhuijzen P."/>
            <person name="Goolsby J.A."/>
            <person name="Tidwell J."/>
            <person name="Bellgard S.E."/>
            <person name="Bellgard M.I."/>
        </authorList>
    </citation>
    <scope>NUCLEOTIDE SEQUENCE</scope>
    <source>
        <tissue evidence="1">Shoot tissue taken approximately 20 cm above the soil surface</tissue>
    </source>
</reference>
<evidence type="ECO:0000313" key="1">
    <source>
        <dbReference type="EMBL" id="JAD96084.1"/>
    </source>
</evidence>
<proteinExistence type="predicted"/>
<dbReference type="AlphaFoldDB" id="A0A0A9E5Q9"/>
<sequence length="76" mass="8177">MEGRSFPRILTHLHATEAIFLRASSSEGGDRSGSSIAKMSPALISGTAHSTMFPSSNCMSIAFLPLRISRRTTPKL</sequence>
<organism evidence="1">
    <name type="scientific">Arundo donax</name>
    <name type="common">Giant reed</name>
    <name type="synonym">Donax arundinaceus</name>
    <dbReference type="NCBI Taxonomy" id="35708"/>
    <lineage>
        <taxon>Eukaryota</taxon>
        <taxon>Viridiplantae</taxon>
        <taxon>Streptophyta</taxon>
        <taxon>Embryophyta</taxon>
        <taxon>Tracheophyta</taxon>
        <taxon>Spermatophyta</taxon>
        <taxon>Magnoliopsida</taxon>
        <taxon>Liliopsida</taxon>
        <taxon>Poales</taxon>
        <taxon>Poaceae</taxon>
        <taxon>PACMAD clade</taxon>
        <taxon>Arundinoideae</taxon>
        <taxon>Arundineae</taxon>
        <taxon>Arundo</taxon>
    </lineage>
</organism>